<dbReference type="HOGENOM" id="CLU_1626336_0_0_9"/>
<name>E0S399_BUTPB</name>
<keyword evidence="1" id="KW-1133">Transmembrane helix</keyword>
<feature type="transmembrane region" description="Helical" evidence="1">
    <location>
        <begin position="6"/>
        <end position="26"/>
    </location>
</feature>
<dbReference type="AlphaFoldDB" id="E0S399"/>
<feature type="transmembrane region" description="Helical" evidence="1">
    <location>
        <begin position="144"/>
        <end position="161"/>
    </location>
</feature>
<feature type="transmembrane region" description="Helical" evidence="1">
    <location>
        <begin position="56"/>
        <end position="78"/>
    </location>
</feature>
<accession>E0S399</accession>
<sequence length="166" mass="19370">MLLTIFLTIVFCVAITNMMFAAVVFIQDKKLFSSAPKEFQKVIVPREKELFYGAKAIGWALLVFSFILIFGVGVISVWDGVRSEYSFWQFFVRFIVIFTVYKLYDMICFDYFLLMKFHFFQFYFPEIEDVAQGRIYGYNLKSQLIKLLIIFPAASALAAWICSGLR</sequence>
<dbReference type="Proteomes" id="UP000001299">
    <property type="component" value="Chromosome 2"/>
</dbReference>
<keyword evidence="1" id="KW-0472">Membrane</keyword>
<dbReference type="EMBL" id="CP001811">
    <property type="protein sequence ID" value="ADL35881.1"/>
    <property type="molecule type" value="Genomic_DNA"/>
</dbReference>
<proteinExistence type="predicted"/>
<feature type="transmembrane region" description="Helical" evidence="1">
    <location>
        <begin position="90"/>
        <end position="114"/>
    </location>
</feature>
<dbReference type="STRING" id="515622.bpr_III195"/>
<dbReference type="RefSeq" id="WP_013282531.1">
    <property type="nucleotide sequence ID" value="NC_014388.1"/>
</dbReference>
<keyword evidence="1" id="KW-0812">Transmembrane</keyword>
<protein>
    <submittedName>
        <fullName evidence="2">Uncharacterized protein</fullName>
    </submittedName>
</protein>
<keyword evidence="3" id="KW-1185">Reference proteome</keyword>
<evidence type="ECO:0000313" key="3">
    <source>
        <dbReference type="Proteomes" id="UP000001299"/>
    </source>
</evidence>
<dbReference type="eggNOG" id="ENOG502ZW6F">
    <property type="taxonomic scope" value="Bacteria"/>
</dbReference>
<gene>
    <name evidence="2" type="ordered locus">bpr_III195</name>
</gene>
<evidence type="ECO:0000313" key="2">
    <source>
        <dbReference type="EMBL" id="ADL35881.1"/>
    </source>
</evidence>
<dbReference type="KEGG" id="bpb:bpr_III195"/>
<organism evidence="2 3">
    <name type="scientific">Butyrivibrio proteoclasticus (strain ATCC 51982 / DSM 14932 / B316)</name>
    <name type="common">Clostridium proteoclasticum</name>
    <dbReference type="NCBI Taxonomy" id="515622"/>
    <lineage>
        <taxon>Bacteria</taxon>
        <taxon>Bacillati</taxon>
        <taxon>Bacillota</taxon>
        <taxon>Clostridia</taxon>
        <taxon>Lachnospirales</taxon>
        <taxon>Lachnospiraceae</taxon>
        <taxon>Butyrivibrio</taxon>
    </lineage>
</organism>
<reference evidence="2 3" key="1">
    <citation type="journal article" date="2010" name="PLoS ONE">
        <title>The glycobiome of the rumen bacterium Butyrivibrio proteoclasticus B316(T) highlights adaptation to a polysaccharide-rich environment.</title>
        <authorList>
            <person name="Kelly W.J."/>
            <person name="Leahy S.C."/>
            <person name="Altermann E."/>
            <person name="Yeoman C.J."/>
            <person name="Dunne J.C."/>
            <person name="Kong Z."/>
            <person name="Pacheco D.M."/>
            <person name="Li D."/>
            <person name="Noel S.J."/>
            <person name="Moon C.D."/>
            <person name="Cookson A.L."/>
            <person name="Attwood G.T."/>
        </authorList>
    </citation>
    <scope>NUCLEOTIDE SEQUENCE [LARGE SCALE GENOMIC DNA]</scope>
    <source>
        <strain evidence="3">ATCC 51982 / DSM 14932 / B316</strain>
    </source>
</reference>
<evidence type="ECO:0000256" key="1">
    <source>
        <dbReference type="SAM" id="Phobius"/>
    </source>
</evidence>